<dbReference type="AlphaFoldDB" id="A0A2D1KMK1"/>
<evidence type="ECO:0000313" key="1">
    <source>
        <dbReference type="EMBL" id="ATO43375.1"/>
    </source>
</evidence>
<proteinExistence type="predicted"/>
<gene>
    <name evidence="1" type="ORF">LC20004_05400</name>
</gene>
<protein>
    <submittedName>
        <fullName evidence="1">Uncharacterized protein</fullName>
    </submittedName>
</protein>
<reference evidence="1 2" key="1">
    <citation type="submission" date="2016-10" db="EMBL/GenBank/DDBJ databases">
        <title>The whole genome sequencing and assembly of L. cotyniformis subsp. torquens DSM 20004 strain.</title>
        <authorList>
            <person name="Park M.-K."/>
            <person name="Lee Y.-J."/>
            <person name="Yi H."/>
            <person name="Bahn Y.-S."/>
            <person name="Kim J.F."/>
            <person name="Lee D.-W."/>
        </authorList>
    </citation>
    <scope>NUCLEOTIDE SEQUENCE [LARGE SCALE GENOMIC DNA]</scope>
    <source>
        <strain evidence="1 2">DSM 20004</strain>
    </source>
</reference>
<dbReference type="OrthoDB" id="1650483at2"/>
<organism evidence="1 2">
    <name type="scientific">Loigolactobacillus coryniformis subsp. torquens DSM 20004 = KCTC 3535</name>
    <dbReference type="NCBI Taxonomy" id="1423822"/>
    <lineage>
        <taxon>Bacteria</taxon>
        <taxon>Bacillati</taxon>
        <taxon>Bacillota</taxon>
        <taxon>Bacilli</taxon>
        <taxon>Lactobacillales</taxon>
        <taxon>Lactobacillaceae</taxon>
        <taxon>Loigolactobacillus</taxon>
    </lineage>
</organism>
<sequence length="210" mass="22244">MKHFVKAIAVGFATITLGATVIITTPEVSTANIVYAKAEPASLQPGNYVVGTDIKSGRYTVTPQNGSGNFSTEPKKSLSGSLNEILGTDDPSYVPSVTANFRKGDKVKVEGIPTVQFTPVTTRNKTNTTVLNTGIWVVGKDIKKGKYEVTPASGQSGNFTIQPKAVLGDTTNEILGDDTSASEVPKVNVKLHKGDTIQIQGMSQVNFAKK</sequence>
<keyword evidence="2" id="KW-1185">Reference proteome</keyword>
<dbReference type="Proteomes" id="UP000223559">
    <property type="component" value="Chromosome"/>
</dbReference>
<dbReference type="EMBL" id="CP017697">
    <property type="protein sequence ID" value="ATO43375.1"/>
    <property type="molecule type" value="Genomic_DNA"/>
</dbReference>
<dbReference type="RefSeq" id="WP_010013012.1">
    <property type="nucleotide sequence ID" value="NZ_AEOS01000102.1"/>
</dbReference>
<dbReference type="KEGG" id="lcy:LC20004_05400"/>
<accession>A0A2D1KMK1</accession>
<name>A0A2D1KMK1_9LACO</name>
<evidence type="ECO:0000313" key="2">
    <source>
        <dbReference type="Proteomes" id="UP000223559"/>
    </source>
</evidence>